<feature type="transmembrane region" description="Helical" evidence="1">
    <location>
        <begin position="66"/>
        <end position="85"/>
    </location>
</feature>
<protein>
    <submittedName>
        <fullName evidence="2">Uncharacterized protein</fullName>
    </submittedName>
</protein>
<keyword evidence="1" id="KW-0812">Transmembrane</keyword>
<sequence length="108" mass="12359">MFSNRPLRPSQVYIHTGHIKLLGGGTLKAISCMRFYLCVLDQNGAELHANFVLVCHIKSVFIAFQFLRFLIVTFWVYIAQVVGMVTRKDLARYHLGKHGLEELHLAQT</sequence>
<reference evidence="2 3" key="1">
    <citation type="submission" date="2021-06" db="EMBL/GenBank/DDBJ databases">
        <authorList>
            <person name="Palmer J.M."/>
        </authorList>
    </citation>
    <scope>NUCLEOTIDE SEQUENCE [LARGE SCALE GENOMIC DNA]</scope>
    <source>
        <strain evidence="2 3">AS_MEX2019</strain>
        <tissue evidence="2">Muscle</tissue>
    </source>
</reference>
<name>A0ABV0XKK1_9TELE</name>
<evidence type="ECO:0000313" key="2">
    <source>
        <dbReference type="EMBL" id="MEQ2281985.1"/>
    </source>
</evidence>
<keyword evidence="1" id="KW-1133">Transmembrane helix</keyword>
<dbReference type="Proteomes" id="UP001469553">
    <property type="component" value="Unassembled WGS sequence"/>
</dbReference>
<evidence type="ECO:0000313" key="3">
    <source>
        <dbReference type="Proteomes" id="UP001469553"/>
    </source>
</evidence>
<keyword evidence="1" id="KW-0472">Membrane</keyword>
<accession>A0ABV0XKK1</accession>
<dbReference type="EMBL" id="JAHRIP010005517">
    <property type="protein sequence ID" value="MEQ2281985.1"/>
    <property type="molecule type" value="Genomic_DNA"/>
</dbReference>
<evidence type="ECO:0000256" key="1">
    <source>
        <dbReference type="SAM" id="Phobius"/>
    </source>
</evidence>
<proteinExistence type="predicted"/>
<comment type="caution">
    <text evidence="2">The sequence shown here is derived from an EMBL/GenBank/DDBJ whole genome shotgun (WGS) entry which is preliminary data.</text>
</comment>
<organism evidence="2 3">
    <name type="scientific">Ameca splendens</name>
    <dbReference type="NCBI Taxonomy" id="208324"/>
    <lineage>
        <taxon>Eukaryota</taxon>
        <taxon>Metazoa</taxon>
        <taxon>Chordata</taxon>
        <taxon>Craniata</taxon>
        <taxon>Vertebrata</taxon>
        <taxon>Euteleostomi</taxon>
        <taxon>Actinopterygii</taxon>
        <taxon>Neopterygii</taxon>
        <taxon>Teleostei</taxon>
        <taxon>Neoteleostei</taxon>
        <taxon>Acanthomorphata</taxon>
        <taxon>Ovalentaria</taxon>
        <taxon>Atherinomorphae</taxon>
        <taxon>Cyprinodontiformes</taxon>
        <taxon>Goodeidae</taxon>
        <taxon>Ameca</taxon>
    </lineage>
</organism>
<gene>
    <name evidence="2" type="ORF">AMECASPLE_035949</name>
</gene>
<keyword evidence="3" id="KW-1185">Reference proteome</keyword>